<organism evidence="6 7">
    <name type="scientific">Candidatus Nitrospira inopinata</name>
    <dbReference type="NCBI Taxonomy" id="1715989"/>
    <lineage>
        <taxon>Bacteria</taxon>
        <taxon>Pseudomonadati</taxon>
        <taxon>Nitrospirota</taxon>
        <taxon>Nitrospiria</taxon>
        <taxon>Nitrospirales</taxon>
        <taxon>Nitrospiraceae</taxon>
        <taxon>Nitrospira</taxon>
    </lineage>
</organism>
<keyword evidence="3 4" id="KW-0408">Iron</keyword>
<dbReference type="RefSeq" id="WP_162264682.1">
    <property type="nucleotide sequence ID" value="NZ_LN885086.1"/>
</dbReference>
<sequence length="470" mass="51176">MNLRKAGHAAAGIMVLCVGLGWGQDLSYGSEPSHARAKDLVQRICVQCHRLQGTAESRFKLHAPDLIWAGSKYQRPWLIRWLTGKEPPLYAKAYLWDITNVPSKHPVVTESDANALADYFAEHNKDPRVTVGAFDVAKVTKFDVTVGAKIYKEHACIGCHTIEENGKLIGGPQSTALQHAGRRYNADWLYRFGQNPQDFVIHSGEFLADATDAQLRSLIGFLAVQGVNDFQYYEPWTSPEFATASVDRGKTLYREYCAQCHGFTGKGDGPAASGLEPKPAIHANIPFEKLPMEYLYNVINHGGRAVGKSPTMPYWGLTIGQQGVVDVIVYLKATFKGAPEPAAPSVGEAGGCVQPRKTAKAPDEFLRMTNPVPPSASAIAEGKALFLKTAQPVVCAMCHGEQGDGKGLMGAALVPPPRNFTCGAMMENIPDGQLFWIIKNGSPGTGMMAFSGLTDEQVWQLIRYIRSLAK</sequence>
<dbReference type="Gene3D" id="1.10.760.10">
    <property type="entry name" value="Cytochrome c-like domain"/>
    <property type="match status" value="4"/>
</dbReference>
<feature type="domain" description="Cytochrome c" evidence="5">
    <location>
        <begin position="32"/>
        <end position="124"/>
    </location>
</feature>
<keyword evidence="7" id="KW-1185">Reference proteome</keyword>
<dbReference type="Pfam" id="PF13442">
    <property type="entry name" value="Cytochrome_CBB3"/>
    <property type="match status" value="2"/>
</dbReference>
<keyword evidence="1 4" id="KW-0349">Heme</keyword>
<dbReference type="KEGG" id="nio:NITINOP_0639"/>
<dbReference type="GO" id="GO:0046872">
    <property type="term" value="F:metal ion binding"/>
    <property type="evidence" value="ECO:0007669"/>
    <property type="project" value="UniProtKB-KW"/>
</dbReference>
<dbReference type="PANTHER" id="PTHR35008">
    <property type="entry name" value="BLL4482 PROTEIN-RELATED"/>
    <property type="match status" value="1"/>
</dbReference>
<evidence type="ECO:0000256" key="1">
    <source>
        <dbReference type="ARBA" id="ARBA00022617"/>
    </source>
</evidence>
<dbReference type="Proteomes" id="UP000066284">
    <property type="component" value="Chromosome 1"/>
</dbReference>
<dbReference type="EMBL" id="LN885086">
    <property type="protein sequence ID" value="CUQ65614.1"/>
    <property type="molecule type" value="Genomic_DNA"/>
</dbReference>
<dbReference type="GO" id="GO:0009055">
    <property type="term" value="F:electron transfer activity"/>
    <property type="evidence" value="ECO:0007669"/>
    <property type="project" value="InterPro"/>
</dbReference>
<dbReference type="SUPFAM" id="SSF46626">
    <property type="entry name" value="Cytochrome c"/>
    <property type="match status" value="4"/>
</dbReference>
<dbReference type="InterPro" id="IPR051459">
    <property type="entry name" value="Cytochrome_c-type_DH"/>
</dbReference>
<protein>
    <submittedName>
        <fullName evidence="6">Putative Multihaem cytochrome c</fullName>
    </submittedName>
</protein>
<accession>A0A0S4KR27</accession>
<dbReference type="STRING" id="1715989.NITINOP_0639"/>
<name>A0A0S4KR27_9BACT</name>
<reference evidence="7" key="1">
    <citation type="submission" date="2015-09" db="EMBL/GenBank/DDBJ databases">
        <authorList>
            <person name="Daims H."/>
        </authorList>
    </citation>
    <scope>NUCLEOTIDE SEQUENCE [LARGE SCALE GENOMIC DNA]</scope>
</reference>
<dbReference type="PANTHER" id="PTHR35008:SF4">
    <property type="entry name" value="BLL4482 PROTEIN"/>
    <property type="match status" value="1"/>
</dbReference>
<feature type="domain" description="Cytochrome c" evidence="5">
    <location>
        <begin position="377"/>
        <end position="469"/>
    </location>
</feature>
<evidence type="ECO:0000256" key="4">
    <source>
        <dbReference type="PROSITE-ProRule" id="PRU00433"/>
    </source>
</evidence>
<feature type="domain" description="Cytochrome c" evidence="5">
    <location>
        <begin position="142"/>
        <end position="226"/>
    </location>
</feature>
<dbReference type="AlphaFoldDB" id="A0A0S4KR27"/>
<evidence type="ECO:0000313" key="6">
    <source>
        <dbReference type="EMBL" id="CUQ65614.1"/>
    </source>
</evidence>
<dbReference type="GO" id="GO:0020037">
    <property type="term" value="F:heme binding"/>
    <property type="evidence" value="ECO:0007669"/>
    <property type="project" value="InterPro"/>
</dbReference>
<dbReference type="InterPro" id="IPR036909">
    <property type="entry name" value="Cyt_c-like_dom_sf"/>
</dbReference>
<evidence type="ECO:0000256" key="2">
    <source>
        <dbReference type="ARBA" id="ARBA00022723"/>
    </source>
</evidence>
<evidence type="ECO:0000313" key="7">
    <source>
        <dbReference type="Proteomes" id="UP000066284"/>
    </source>
</evidence>
<evidence type="ECO:0000259" key="5">
    <source>
        <dbReference type="PROSITE" id="PS51007"/>
    </source>
</evidence>
<evidence type="ECO:0000256" key="3">
    <source>
        <dbReference type="ARBA" id="ARBA00023004"/>
    </source>
</evidence>
<gene>
    <name evidence="6" type="ORF">NITINOP_0639</name>
</gene>
<keyword evidence="2 4" id="KW-0479">Metal-binding</keyword>
<dbReference type="InterPro" id="IPR009056">
    <property type="entry name" value="Cyt_c-like_dom"/>
</dbReference>
<proteinExistence type="predicted"/>
<feature type="domain" description="Cytochrome c" evidence="5">
    <location>
        <begin position="244"/>
        <end position="335"/>
    </location>
</feature>
<dbReference type="PROSITE" id="PS51007">
    <property type="entry name" value="CYTC"/>
    <property type="match status" value="4"/>
</dbReference>